<proteinExistence type="predicted"/>
<keyword evidence="3" id="KW-1185">Reference proteome</keyword>
<dbReference type="Proteomes" id="UP000813824">
    <property type="component" value="Unassembled WGS sequence"/>
</dbReference>
<name>A0A8K0USX0_9AGAR</name>
<feature type="transmembrane region" description="Helical" evidence="1">
    <location>
        <begin position="21"/>
        <end position="38"/>
    </location>
</feature>
<evidence type="ECO:0000256" key="1">
    <source>
        <dbReference type="SAM" id="Phobius"/>
    </source>
</evidence>
<protein>
    <submittedName>
        <fullName evidence="2">Uncharacterized protein</fullName>
    </submittedName>
</protein>
<gene>
    <name evidence="2" type="ORF">BXZ70DRAFT_736298</name>
</gene>
<dbReference type="AlphaFoldDB" id="A0A8K0USX0"/>
<accession>A0A8K0USX0</accession>
<comment type="caution">
    <text evidence="2">The sequence shown here is derived from an EMBL/GenBank/DDBJ whole genome shotgun (WGS) entry which is preliminary data.</text>
</comment>
<keyword evidence="1" id="KW-0472">Membrane</keyword>
<keyword evidence="1" id="KW-1133">Transmembrane helix</keyword>
<organism evidence="2 3">
    <name type="scientific">Cristinia sonorae</name>
    <dbReference type="NCBI Taxonomy" id="1940300"/>
    <lineage>
        <taxon>Eukaryota</taxon>
        <taxon>Fungi</taxon>
        <taxon>Dikarya</taxon>
        <taxon>Basidiomycota</taxon>
        <taxon>Agaricomycotina</taxon>
        <taxon>Agaricomycetes</taxon>
        <taxon>Agaricomycetidae</taxon>
        <taxon>Agaricales</taxon>
        <taxon>Pleurotineae</taxon>
        <taxon>Stephanosporaceae</taxon>
        <taxon>Cristinia</taxon>
    </lineage>
</organism>
<sequence>MFRVLKVFVDHTHTHARTSPHAFTVLYTCWVFVLYQFGIMVPRLWMLFLSCFLIVGRCLVKKYWLQKQWLPVRTCA</sequence>
<dbReference type="EMBL" id="JAEVFJ010000007">
    <property type="protein sequence ID" value="KAH8103525.1"/>
    <property type="molecule type" value="Genomic_DNA"/>
</dbReference>
<reference evidence="2" key="1">
    <citation type="journal article" date="2021" name="New Phytol.">
        <title>Evolutionary innovations through gain and loss of genes in the ectomycorrhizal Boletales.</title>
        <authorList>
            <person name="Wu G."/>
            <person name="Miyauchi S."/>
            <person name="Morin E."/>
            <person name="Kuo A."/>
            <person name="Drula E."/>
            <person name="Varga T."/>
            <person name="Kohler A."/>
            <person name="Feng B."/>
            <person name="Cao Y."/>
            <person name="Lipzen A."/>
            <person name="Daum C."/>
            <person name="Hundley H."/>
            <person name="Pangilinan J."/>
            <person name="Johnson J."/>
            <person name="Barry K."/>
            <person name="LaButti K."/>
            <person name="Ng V."/>
            <person name="Ahrendt S."/>
            <person name="Min B."/>
            <person name="Choi I.G."/>
            <person name="Park H."/>
            <person name="Plett J.M."/>
            <person name="Magnuson J."/>
            <person name="Spatafora J.W."/>
            <person name="Nagy L.G."/>
            <person name="Henrissat B."/>
            <person name="Grigoriev I.V."/>
            <person name="Yang Z.L."/>
            <person name="Xu J."/>
            <person name="Martin F.M."/>
        </authorList>
    </citation>
    <scope>NUCLEOTIDE SEQUENCE</scope>
    <source>
        <strain evidence="2">KKN 215</strain>
    </source>
</reference>
<keyword evidence="1" id="KW-0812">Transmembrane</keyword>
<evidence type="ECO:0000313" key="3">
    <source>
        <dbReference type="Proteomes" id="UP000813824"/>
    </source>
</evidence>
<evidence type="ECO:0000313" key="2">
    <source>
        <dbReference type="EMBL" id="KAH8103525.1"/>
    </source>
</evidence>
<feature type="transmembrane region" description="Helical" evidence="1">
    <location>
        <begin position="44"/>
        <end position="60"/>
    </location>
</feature>